<feature type="region of interest" description="Disordered" evidence="5">
    <location>
        <begin position="33"/>
        <end position="57"/>
    </location>
</feature>
<evidence type="ECO:0000313" key="6">
    <source>
        <dbReference type="EMBL" id="KAI3955100.1"/>
    </source>
</evidence>
<feature type="compositionally biased region" description="Basic and acidic residues" evidence="5">
    <location>
        <begin position="174"/>
        <end position="189"/>
    </location>
</feature>
<feature type="compositionally biased region" description="Polar residues" evidence="5">
    <location>
        <begin position="155"/>
        <end position="165"/>
    </location>
</feature>
<evidence type="ECO:0000256" key="2">
    <source>
        <dbReference type="ARBA" id="ARBA00022763"/>
    </source>
</evidence>
<reference evidence="6" key="1">
    <citation type="submission" date="2022-04" db="EMBL/GenBank/DDBJ databases">
        <title>A functionally conserved STORR gene fusion in Papaver species that diverged 16.8 million years ago.</title>
        <authorList>
            <person name="Catania T."/>
        </authorList>
    </citation>
    <scope>NUCLEOTIDE SEQUENCE</scope>
    <source>
        <strain evidence="6">S-188037</strain>
    </source>
</reference>
<dbReference type="AlphaFoldDB" id="A0AAD4THH9"/>
<protein>
    <submittedName>
        <fullName evidence="6">Uncharacterized protein</fullName>
    </submittedName>
</protein>
<feature type="compositionally biased region" description="Polar residues" evidence="5">
    <location>
        <begin position="408"/>
        <end position="425"/>
    </location>
</feature>
<dbReference type="GO" id="GO:0007064">
    <property type="term" value="P:mitotic sister chromatid cohesion"/>
    <property type="evidence" value="ECO:0007669"/>
    <property type="project" value="InterPro"/>
</dbReference>
<dbReference type="Proteomes" id="UP001202328">
    <property type="component" value="Unassembled WGS sequence"/>
</dbReference>
<sequence length="521" mass="57175">MGTEINEGEDELDAIDKDGNELSLRKVMKSLKSKGTRTRKVGKKKVLTGETKKQEDDDDILGMVREINLGTSGRSLNADSGNISGHFPSEEDNEQVNGGKIPDSGKRKRGKFGQTTSVAAPKRRIYSSGKGANKSSRSRSTTKGSRKVSVDDSHNAGTRSLQYHTSDGEADSGSDDKMPNLKEKVKPKTSDLLSSCLPSRLSRGFPSKPKDNGTNKGLKKAADITGETDGVEMENSSELAGRNNSDRNLKRNVTGLAKCSLKDANIQSSELIGCRIKVWWLIDKEYYKGEIQSYNAKKKKHEILYDDGEVEVLQLGRERWELISDGQHPRKRLKSPKSPPSKGMSAQKRKRTPAGSKPSTASEKRSSSSGVRQKRAPKRSVKPKKIILPGSNISGSDFSDAERKENSDITPQRVTASKFSDTNSGDSEEKQSLKSHSDTEKSDKEVDSDSEENHSPDGDKSPIDEQGSDEEKTESEDRSVEKTQKFSTEVEETGKEVKSDSEVDSVAQETHKSSSEPEDSD</sequence>
<feature type="compositionally biased region" description="Low complexity" evidence="5">
    <location>
        <begin position="134"/>
        <end position="143"/>
    </location>
</feature>
<feature type="compositionally biased region" description="Basic and acidic residues" evidence="5">
    <location>
        <begin position="427"/>
        <end position="463"/>
    </location>
</feature>
<comment type="caution">
    <text evidence="6">The sequence shown here is derived from an EMBL/GenBank/DDBJ whole genome shotgun (WGS) entry which is preliminary data.</text>
</comment>
<feature type="compositionally biased region" description="Basic residues" evidence="5">
    <location>
        <begin position="372"/>
        <end position="385"/>
    </location>
</feature>
<feature type="compositionally biased region" description="Basic residues" evidence="5">
    <location>
        <begin position="33"/>
        <end position="46"/>
    </location>
</feature>
<dbReference type="GO" id="GO:0006281">
    <property type="term" value="P:DNA repair"/>
    <property type="evidence" value="ECO:0007669"/>
    <property type="project" value="UniProtKB-KW"/>
</dbReference>
<keyword evidence="2" id="KW-0227">DNA damage</keyword>
<feature type="compositionally biased region" description="Polar residues" evidence="5">
    <location>
        <begin position="70"/>
        <end position="83"/>
    </location>
</feature>
<dbReference type="InterPro" id="IPR039776">
    <property type="entry name" value="Pds5"/>
</dbReference>
<evidence type="ECO:0000256" key="1">
    <source>
        <dbReference type="ARBA" id="ARBA00004123"/>
    </source>
</evidence>
<evidence type="ECO:0000256" key="4">
    <source>
        <dbReference type="ARBA" id="ARBA00023242"/>
    </source>
</evidence>
<comment type="subcellular location">
    <subcellularLocation>
        <location evidence="1">Nucleus</location>
    </subcellularLocation>
</comment>
<evidence type="ECO:0000256" key="3">
    <source>
        <dbReference type="ARBA" id="ARBA00023204"/>
    </source>
</evidence>
<dbReference type="Gene3D" id="2.30.30.140">
    <property type="match status" value="1"/>
</dbReference>
<feature type="region of interest" description="Disordered" evidence="5">
    <location>
        <begin position="323"/>
        <end position="521"/>
    </location>
</feature>
<dbReference type="PANTHER" id="PTHR12663:SF24">
    <property type="entry name" value="TUDOR DOMAIN-CONTAINING PROTEIN"/>
    <property type="match status" value="1"/>
</dbReference>
<dbReference type="CDD" id="cd20404">
    <property type="entry name" value="Tudor_Agenet_AtEML-like"/>
    <property type="match status" value="1"/>
</dbReference>
<dbReference type="SUPFAM" id="SSF63748">
    <property type="entry name" value="Tudor/PWWP/MBT"/>
    <property type="match status" value="1"/>
</dbReference>
<proteinExistence type="predicted"/>
<dbReference type="GO" id="GO:0000785">
    <property type="term" value="C:chromatin"/>
    <property type="evidence" value="ECO:0007669"/>
    <property type="project" value="TreeGrafter"/>
</dbReference>
<dbReference type="PANTHER" id="PTHR12663">
    <property type="entry name" value="ANDROGEN INDUCED INHIBITOR OF PROLIFERATION AS3 / PDS5-RELATED"/>
    <property type="match status" value="1"/>
</dbReference>
<keyword evidence="4" id="KW-0539">Nucleus</keyword>
<feature type="region of interest" description="Disordered" evidence="5">
    <location>
        <begin position="1"/>
        <end position="20"/>
    </location>
</feature>
<name>A0AAD4THH9_9MAGN</name>
<evidence type="ECO:0000313" key="7">
    <source>
        <dbReference type="Proteomes" id="UP001202328"/>
    </source>
</evidence>
<dbReference type="GO" id="GO:0005634">
    <property type="term" value="C:nucleus"/>
    <property type="evidence" value="ECO:0007669"/>
    <property type="project" value="UniProtKB-SubCell"/>
</dbReference>
<gene>
    <name evidence="6" type="ORF">MKW98_026463</name>
</gene>
<accession>A0AAD4THH9</accession>
<feature type="region of interest" description="Disordered" evidence="5">
    <location>
        <begin position="70"/>
        <end position="246"/>
    </location>
</feature>
<feature type="compositionally biased region" description="Basic and acidic residues" evidence="5">
    <location>
        <begin position="475"/>
        <end position="484"/>
    </location>
</feature>
<dbReference type="EMBL" id="JAJJMB010001807">
    <property type="protein sequence ID" value="KAI3955100.1"/>
    <property type="molecule type" value="Genomic_DNA"/>
</dbReference>
<feature type="compositionally biased region" description="Basic and acidic residues" evidence="5">
    <location>
        <begin position="492"/>
        <end position="501"/>
    </location>
</feature>
<keyword evidence="7" id="KW-1185">Reference proteome</keyword>
<evidence type="ECO:0000256" key="5">
    <source>
        <dbReference type="SAM" id="MobiDB-lite"/>
    </source>
</evidence>
<feature type="compositionally biased region" description="Acidic residues" evidence="5">
    <location>
        <begin position="1"/>
        <end position="13"/>
    </location>
</feature>
<organism evidence="6 7">
    <name type="scientific">Papaver atlanticum</name>
    <dbReference type="NCBI Taxonomy" id="357466"/>
    <lineage>
        <taxon>Eukaryota</taxon>
        <taxon>Viridiplantae</taxon>
        <taxon>Streptophyta</taxon>
        <taxon>Embryophyta</taxon>
        <taxon>Tracheophyta</taxon>
        <taxon>Spermatophyta</taxon>
        <taxon>Magnoliopsida</taxon>
        <taxon>Ranunculales</taxon>
        <taxon>Papaveraceae</taxon>
        <taxon>Papaveroideae</taxon>
        <taxon>Papaver</taxon>
    </lineage>
</organism>
<keyword evidence="3" id="KW-0234">DNA repair</keyword>
<feature type="compositionally biased region" description="Polar residues" evidence="5">
    <location>
        <begin position="357"/>
        <end position="371"/>
    </location>
</feature>
<feature type="compositionally biased region" description="Low complexity" evidence="5">
    <location>
        <begin position="190"/>
        <end position="202"/>
    </location>
</feature>